<dbReference type="InterPro" id="IPR016174">
    <property type="entry name" value="Di-haem_cyt_TM"/>
</dbReference>
<evidence type="ECO:0000256" key="2">
    <source>
        <dbReference type="ARBA" id="ARBA00004651"/>
    </source>
</evidence>
<dbReference type="STRING" id="1117647.M5M_01005"/>
<dbReference type="PANTHER" id="PTHR30529">
    <property type="entry name" value="CYTOCHROME B561"/>
    <property type="match status" value="1"/>
</dbReference>
<dbReference type="Proteomes" id="UP000000466">
    <property type="component" value="Chromosome"/>
</dbReference>
<dbReference type="GO" id="GO:0022904">
    <property type="term" value="P:respiratory electron transport chain"/>
    <property type="evidence" value="ECO:0007669"/>
    <property type="project" value="InterPro"/>
</dbReference>
<dbReference type="PANTHER" id="PTHR30529:SF1">
    <property type="entry name" value="CYTOCHROME B561 HOMOLOG 2"/>
    <property type="match status" value="1"/>
</dbReference>
<feature type="transmembrane region" description="Helical" evidence="13">
    <location>
        <begin position="51"/>
        <end position="70"/>
    </location>
</feature>
<organism evidence="15 16">
    <name type="scientific">Simiduia agarivorans (strain DSM 21679 / JCM 13881 / BCRC 17597 / SA1)</name>
    <dbReference type="NCBI Taxonomy" id="1117647"/>
    <lineage>
        <taxon>Bacteria</taxon>
        <taxon>Pseudomonadati</taxon>
        <taxon>Pseudomonadota</taxon>
        <taxon>Gammaproteobacteria</taxon>
        <taxon>Cellvibrionales</taxon>
        <taxon>Cellvibrionaceae</taxon>
        <taxon>Simiduia</taxon>
    </lineage>
</organism>
<dbReference type="eggNOG" id="COG3038">
    <property type="taxonomic scope" value="Bacteria"/>
</dbReference>
<evidence type="ECO:0000256" key="10">
    <source>
        <dbReference type="ARBA" id="ARBA00023004"/>
    </source>
</evidence>
<dbReference type="GO" id="GO:0046872">
    <property type="term" value="F:metal ion binding"/>
    <property type="evidence" value="ECO:0007669"/>
    <property type="project" value="UniProtKB-KW"/>
</dbReference>
<comment type="cofactor">
    <cofactor evidence="1">
        <name>heme b</name>
        <dbReference type="ChEBI" id="CHEBI:60344"/>
    </cofactor>
</comment>
<dbReference type="KEGG" id="saga:M5M_01005"/>
<evidence type="ECO:0000259" key="14">
    <source>
        <dbReference type="Pfam" id="PF01292"/>
    </source>
</evidence>
<evidence type="ECO:0000256" key="8">
    <source>
        <dbReference type="ARBA" id="ARBA00022982"/>
    </source>
</evidence>
<feature type="domain" description="Cytochrome b561 bacterial/Ni-hydrogenase" evidence="14">
    <location>
        <begin position="4"/>
        <end position="174"/>
    </location>
</feature>
<evidence type="ECO:0000256" key="1">
    <source>
        <dbReference type="ARBA" id="ARBA00001970"/>
    </source>
</evidence>
<evidence type="ECO:0000256" key="12">
    <source>
        <dbReference type="ARBA" id="ARBA00037975"/>
    </source>
</evidence>
<dbReference type="EMBL" id="CP003746">
    <property type="protein sequence ID" value="AFU97434.1"/>
    <property type="molecule type" value="Genomic_DNA"/>
</dbReference>
<evidence type="ECO:0000256" key="13">
    <source>
        <dbReference type="SAM" id="Phobius"/>
    </source>
</evidence>
<dbReference type="GO" id="GO:0009055">
    <property type="term" value="F:electron transfer activity"/>
    <property type="evidence" value="ECO:0007669"/>
    <property type="project" value="InterPro"/>
</dbReference>
<evidence type="ECO:0000256" key="5">
    <source>
        <dbReference type="ARBA" id="ARBA00022617"/>
    </source>
</evidence>
<evidence type="ECO:0000256" key="6">
    <source>
        <dbReference type="ARBA" id="ARBA00022692"/>
    </source>
</evidence>
<keyword evidence="9 13" id="KW-1133">Transmembrane helix</keyword>
<evidence type="ECO:0000256" key="7">
    <source>
        <dbReference type="ARBA" id="ARBA00022723"/>
    </source>
</evidence>
<dbReference type="AlphaFoldDB" id="K4KEF6"/>
<dbReference type="HOGENOM" id="CLU_095321_4_1_6"/>
<dbReference type="InterPro" id="IPR052168">
    <property type="entry name" value="Cytochrome_b561_oxidase"/>
</dbReference>
<evidence type="ECO:0000256" key="4">
    <source>
        <dbReference type="ARBA" id="ARBA00022475"/>
    </source>
</evidence>
<keyword evidence="7" id="KW-0479">Metal-binding</keyword>
<evidence type="ECO:0000313" key="15">
    <source>
        <dbReference type="EMBL" id="AFU97434.1"/>
    </source>
</evidence>
<dbReference type="GO" id="GO:0020037">
    <property type="term" value="F:heme binding"/>
    <property type="evidence" value="ECO:0007669"/>
    <property type="project" value="TreeGrafter"/>
</dbReference>
<dbReference type="RefSeq" id="WP_015045607.1">
    <property type="nucleotide sequence ID" value="NC_018868.3"/>
</dbReference>
<gene>
    <name evidence="15" type="ordered locus">M5M_01005</name>
</gene>
<keyword evidence="11 13" id="KW-0472">Membrane</keyword>
<dbReference type="OrthoDB" id="8589936at2"/>
<feature type="transmembrane region" description="Helical" evidence="13">
    <location>
        <begin position="141"/>
        <end position="162"/>
    </location>
</feature>
<feature type="transmembrane region" description="Helical" evidence="13">
    <location>
        <begin position="91"/>
        <end position="109"/>
    </location>
</feature>
<keyword evidence="6 13" id="KW-0812">Transmembrane</keyword>
<dbReference type="Gene3D" id="1.20.950.20">
    <property type="entry name" value="Transmembrane di-heme cytochromes, Chain C"/>
    <property type="match status" value="2"/>
</dbReference>
<dbReference type="InterPro" id="IPR011577">
    <property type="entry name" value="Cyt_b561_bac/Ni-Hgenase"/>
</dbReference>
<accession>K4KEF6</accession>
<evidence type="ECO:0000256" key="9">
    <source>
        <dbReference type="ARBA" id="ARBA00022989"/>
    </source>
</evidence>
<reference evidence="15 16" key="1">
    <citation type="journal article" date="2013" name="Genome Announc.">
        <title>Complete genome sequence of Simiduia agarivorans SA1(T), a marine bacterium able to degrade a variety of polysaccharides.</title>
        <authorList>
            <person name="Lin S.Y."/>
            <person name="Shieh W.Y."/>
            <person name="Chen J.S."/>
            <person name="Tang S.L."/>
        </authorList>
    </citation>
    <scope>NUCLEOTIDE SEQUENCE [LARGE SCALE GENOMIC DNA]</scope>
    <source>
        <strain evidence="16">DSM 21679 / JCM 13881 / BCRC 17597 / SA1</strain>
    </source>
</reference>
<name>K4KEF6_SIMAS</name>
<keyword evidence="3" id="KW-0813">Transport</keyword>
<keyword evidence="4" id="KW-1003">Cell membrane</keyword>
<feature type="transmembrane region" description="Helical" evidence="13">
    <location>
        <begin position="12"/>
        <end position="31"/>
    </location>
</feature>
<dbReference type="SUPFAM" id="SSF81342">
    <property type="entry name" value="Transmembrane di-heme cytochromes"/>
    <property type="match status" value="1"/>
</dbReference>
<dbReference type="GO" id="GO:0005886">
    <property type="term" value="C:plasma membrane"/>
    <property type="evidence" value="ECO:0007669"/>
    <property type="project" value="UniProtKB-SubCell"/>
</dbReference>
<protein>
    <submittedName>
        <fullName evidence="15">Cytochrome B561</fullName>
    </submittedName>
</protein>
<comment type="similarity">
    <text evidence="12">Belongs to the cytochrome b561 family.</text>
</comment>
<evidence type="ECO:0000313" key="16">
    <source>
        <dbReference type="Proteomes" id="UP000000466"/>
    </source>
</evidence>
<sequence length="174" mass="19693">MNNRYHLSTRILHWLMALMFFGLIAIGYTMGDIPREDPLRGTLFGWHKATGFIFLCLAFIRVAMLAFVKAPELPAAFSNTERKLTKSTKHLLYLGLVLVPLSGWGMSNFNGYPIKLGDFAVPLVFGKHEGLADLFHEIHEYAPWVLLALVVAHLTAVIYHKLEGGEKDILRRML</sequence>
<keyword evidence="16" id="KW-1185">Reference proteome</keyword>
<keyword evidence="10" id="KW-0408">Iron</keyword>
<dbReference type="Pfam" id="PF01292">
    <property type="entry name" value="Ni_hydr_CYTB"/>
    <property type="match status" value="1"/>
</dbReference>
<proteinExistence type="inferred from homology"/>
<keyword evidence="5" id="KW-0349">Heme</keyword>
<comment type="subcellular location">
    <subcellularLocation>
        <location evidence="2">Cell membrane</location>
        <topology evidence="2">Multi-pass membrane protein</topology>
    </subcellularLocation>
</comment>
<keyword evidence="8" id="KW-0249">Electron transport</keyword>
<evidence type="ECO:0000256" key="3">
    <source>
        <dbReference type="ARBA" id="ARBA00022448"/>
    </source>
</evidence>
<evidence type="ECO:0000256" key="11">
    <source>
        <dbReference type="ARBA" id="ARBA00023136"/>
    </source>
</evidence>